<evidence type="ECO:0000256" key="1">
    <source>
        <dbReference type="SAM" id="Coils"/>
    </source>
</evidence>
<evidence type="ECO:0000313" key="4">
    <source>
        <dbReference type="Proteomes" id="UP000186922"/>
    </source>
</evidence>
<dbReference type="PANTHER" id="PTHR15276">
    <property type="entry name" value="H4 D10S170 PROTEIN-RELATED"/>
    <property type="match status" value="1"/>
</dbReference>
<evidence type="ECO:0008006" key="5">
    <source>
        <dbReference type="Google" id="ProtNLM"/>
    </source>
</evidence>
<dbReference type="InterPro" id="IPR019152">
    <property type="entry name" value="DUF2046"/>
</dbReference>
<feature type="compositionally biased region" description="Basic and acidic residues" evidence="2">
    <location>
        <begin position="375"/>
        <end position="385"/>
    </location>
</feature>
<accession>A0A1D1VZ04</accession>
<feature type="coiled-coil region" evidence="1">
    <location>
        <begin position="90"/>
        <end position="275"/>
    </location>
</feature>
<feature type="region of interest" description="Disordered" evidence="2">
    <location>
        <begin position="373"/>
        <end position="464"/>
    </location>
</feature>
<feature type="region of interest" description="Disordered" evidence="2">
    <location>
        <begin position="1"/>
        <end position="25"/>
    </location>
</feature>
<sequence>MVDPTANGNSASMTSLNSMNGSQMSTAMSTSNFELDSASEWSDTSSLDGSMSGATTPILYRTFPPPTAPDHSGGLQVTLGPAAGLMSSSREQTQRLIERLQQENRVLKMELDTQKHRIKALQDENKSLRQQSVMIQAKAEQEEEYISNTLMKKIQVLKQEKETLAQNYEQEEECLTNDLSRKLLKLQREKVELESTLEREQEGLVNKLNRKVVKLEQDIQNKQHSLETLRREKGELENSLEQEQEGLVNKLWIRMNKLEAEKRNLQHRLENSAGQKTAMDLSSSQPDLQQAGAVVEPDSNEKRQVEHWKSEVEKMKYLLDSAERDHEEKMKILMMEEKHMKEENTRLRRRLAQEAERREEICRNLSESESSLEIDTEREFNERSRNRTMSSPTGTTNRKIPANVPPSHSATFPAPYVPATTATSRVRQSPHRFATPSPLPPPSPMDMSDAGSDHGGDMDRGSGS</sequence>
<name>A0A1D1VZ04_RAMVA</name>
<keyword evidence="4" id="KW-1185">Reference proteome</keyword>
<comment type="caution">
    <text evidence="3">The sequence shown here is derived from an EMBL/GenBank/DDBJ whole genome shotgun (WGS) entry which is preliminary data.</text>
</comment>
<dbReference type="STRING" id="947166.A0A1D1VZ04"/>
<evidence type="ECO:0000256" key="2">
    <source>
        <dbReference type="SAM" id="MobiDB-lite"/>
    </source>
</evidence>
<dbReference type="Pfam" id="PF09755">
    <property type="entry name" value="DUF2046"/>
    <property type="match status" value="1"/>
</dbReference>
<dbReference type="AlphaFoldDB" id="A0A1D1VZ04"/>
<gene>
    <name evidence="3" type="primary">RvY_16588-1</name>
    <name evidence="3" type="synonym">RvY_16588.1</name>
    <name evidence="3" type="ORF">RvY_16588</name>
</gene>
<reference evidence="3 4" key="1">
    <citation type="journal article" date="2016" name="Nat. Commun.">
        <title>Extremotolerant tardigrade genome and improved radiotolerance of human cultured cells by tardigrade-unique protein.</title>
        <authorList>
            <person name="Hashimoto T."/>
            <person name="Horikawa D.D."/>
            <person name="Saito Y."/>
            <person name="Kuwahara H."/>
            <person name="Kozuka-Hata H."/>
            <person name="Shin-I T."/>
            <person name="Minakuchi Y."/>
            <person name="Ohishi K."/>
            <person name="Motoyama A."/>
            <person name="Aizu T."/>
            <person name="Enomoto A."/>
            <person name="Kondo K."/>
            <person name="Tanaka S."/>
            <person name="Hara Y."/>
            <person name="Koshikawa S."/>
            <person name="Sagara H."/>
            <person name="Miura T."/>
            <person name="Yokobori S."/>
            <person name="Miyagawa K."/>
            <person name="Suzuki Y."/>
            <person name="Kubo T."/>
            <person name="Oyama M."/>
            <person name="Kohara Y."/>
            <person name="Fujiyama A."/>
            <person name="Arakawa K."/>
            <person name="Katayama T."/>
            <person name="Toyoda A."/>
            <person name="Kunieda T."/>
        </authorList>
    </citation>
    <scope>NUCLEOTIDE SEQUENCE [LARGE SCALE GENOMIC DNA]</scope>
    <source>
        <strain evidence="3 4">YOKOZUNA-1</strain>
    </source>
</reference>
<dbReference type="Proteomes" id="UP000186922">
    <property type="component" value="Unassembled WGS sequence"/>
</dbReference>
<feature type="compositionally biased region" description="Polar residues" evidence="2">
    <location>
        <begin position="387"/>
        <end position="398"/>
    </location>
</feature>
<feature type="compositionally biased region" description="Basic and acidic residues" evidence="2">
    <location>
        <begin position="451"/>
        <end position="464"/>
    </location>
</feature>
<dbReference type="PANTHER" id="PTHR15276:SF0">
    <property type="entry name" value="COILED-COIL DOMAIN-CONTAINING PROTEIN 6"/>
    <property type="match status" value="1"/>
</dbReference>
<keyword evidence="1" id="KW-0175">Coiled coil</keyword>
<organism evidence="3 4">
    <name type="scientific">Ramazzottius varieornatus</name>
    <name type="common">Water bear</name>
    <name type="synonym">Tardigrade</name>
    <dbReference type="NCBI Taxonomy" id="947166"/>
    <lineage>
        <taxon>Eukaryota</taxon>
        <taxon>Metazoa</taxon>
        <taxon>Ecdysozoa</taxon>
        <taxon>Tardigrada</taxon>
        <taxon>Eutardigrada</taxon>
        <taxon>Parachela</taxon>
        <taxon>Hypsibioidea</taxon>
        <taxon>Ramazzottiidae</taxon>
        <taxon>Ramazzottius</taxon>
    </lineage>
</organism>
<dbReference type="OrthoDB" id="78858at2759"/>
<dbReference type="EMBL" id="BDGG01000013">
    <property type="protein sequence ID" value="GAV06632.1"/>
    <property type="molecule type" value="Genomic_DNA"/>
</dbReference>
<protein>
    <recommendedName>
        <fullName evidence="5">Coiled-coil domain-containing protein 6</fullName>
    </recommendedName>
</protein>
<feature type="coiled-coil region" evidence="1">
    <location>
        <begin position="305"/>
        <end position="364"/>
    </location>
</feature>
<proteinExistence type="predicted"/>
<evidence type="ECO:0000313" key="3">
    <source>
        <dbReference type="EMBL" id="GAV06632.1"/>
    </source>
</evidence>